<keyword evidence="9 20" id="KW-0645">Protease</keyword>
<dbReference type="GO" id="GO:0005615">
    <property type="term" value="C:extracellular space"/>
    <property type="evidence" value="ECO:0007669"/>
    <property type="project" value="TreeGrafter"/>
</dbReference>
<dbReference type="Gene3D" id="2.10.25.10">
    <property type="entry name" value="Laminin"/>
    <property type="match status" value="1"/>
</dbReference>
<evidence type="ECO:0000256" key="20">
    <source>
        <dbReference type="RuleBase" id="RU363034"/>
    </source>
</evidence>
<evidence type="ECO:0000256" key="5">
    <source>
        <dbReference type="ARBA" id="ARBA00019414"/>
    </source>
</evidence>
<evidence type="ECO:0000256" key="7">
    <source>
        <dbReference type="ARBA" id="ARBA00022536"/>
    </source>
</evidence>
<dbReference type="InterPro" id="IPR001314">
    <property type="entry name" value="Peptidase_S1A"/>
</dbReference>
<dbReference type="SMART" id="SM00130">
    <property type="entry name" value="KR"/>
    <property type="match status" value="1"/>
</dbReference>
<proteinExistence type="predicted"/>
<dbReference type="SMART" id="SM00181">
    <property type="entry name" value="EGF"/>
    <property type="match status" value="1"/>
</dbReference>
<keyword evidence="17" id="KW-0617">Plasminogen activation</keyword>
<dbReference type="PRINTS" id="PR00722">
    <property type="entry name" value="CHYMOTRYPSIN"/>
</dbReference>
<dbReference type="SMART" id="SM00020">
    <property type="entry name" value="Tryp_SPc"/>
    <property type="match status" value="1"/>
</dbReference>
<dbReference type="Pfam" id="PF00051">
    <property type="entry name" value="Kringle"/>
    <property type="match status" value="1"/>
</dbReference>
<dbReference type="PROSITE" id="PS00134">
    <property type="entry name" value="TRYPSIN_HIS"/>
    <property type="match status" value="1"/>
</dbReference>
<keyword evidence="11" id="KW-0677">Repeat</keyword>
<feature type="chain" id="PRO_5019040222" description="Urokinase-type plasminogen activator" evidence="21">
    <location>
        <begin position="16"/>
        <end position="462"/>
    </location>
</feature>
<evidence type="ECO:0000256" key="16">
    <source>
        <dbReference type="ARBA" id="ARBA00023180"/>
    </source>
</evidence>
<keyword evidence="12 20" id="KW-0378">Hydrolase</keyword>
<dbReference type="PRINTS" id="PR00018">
    <property type="entry name" value="KRINGLE"/>
</dbReference>
<dbReference type="SUPFAM" id="SSF50494">
    <property type="entry name" value="Trypsin-like serine proteases"/>
    <property type="match status" value="1"/>
</dbReference>
<evidence type="ECO:0000256" key="14">
    <source>
        <dbReference type="ARBA" id="ARBA00023145"/>
    </source>
</evidence>
<feature type="signal peptide" evidence="21">
    <location>
        <begin position="1"/>
        <end position="15"/>
    </location>
</feature>
<dbReference type="GO" id="GO:1901701">
    <property type="term" value="P:cellular response to oxygen-containing compound"/>
    <property type="evidence" value="ECO:0007669"/>
    <property type="project" value="UniProtKB-ARBA"/>
</dbReference>
<keyword evidence="14" id="KW-0865">Zymogen</keyword>
<evidence type="ECO:0000256" key="17">
    <source>
        <dbReference type="ARBA" id="ARBA00023202"/>
    </source>
</evidence>
<dbReference type="PROSITE" id="PS00022">
    <property type="entry name" value="EGF_1"/>
    <property type="match status" value="1"/>
</dbReference>
<keyword evidence="7 18" id="KW-0245">EGF-like domain</keyword>
<feature type="disulfide bond" evidence="18">
    <location>
        <begin position="104"/>
        <end position="113"/>
    </location>
</feature>
<dbReference type="CDD" id="cd00054">
    <property type="entry name" value="EGF_CA"/>
    <property type="match status" value="1"/>
</dbReference>
<evidence type="ECO:0000256" key="8">
    <source>
        <dbReference type="ARBA" id="ARBA00022572"/>
    </source>
</evidence>
<dbReference type="PROSITE" id="PS50070">
    <property type="entry name" value="KRINGLE_2"/>
    <property type="match status" value="1"/>
</dbReference>
<evidence type="ECO:0000256" key="11">
    <source>
        <dbReference type="ARBA" id="ARBA00022737"/>
    </source>
</evidence>
<dbReference type="PROSITE" id="PS00021">
    <property type="entry name" value="KRINGLE_1"/>
    <property type="match status" value="1"/>
</dbReference>
<dbReference type="InterPro" id="IPR033116">
    <property type="entry name" value="TRYPSIN_SER"/>
</dbReference>
<comment type="caution">
    <text evidence="25">The sequence shown here is derived from an EMBL/GenBank/DDBJ whole genome shotgun (WGS) entry which is preliminary data.</text>
</comment>
<keyword evidence="15 18" id="KW-1015">Disulfide bond</keyword>
<keyword evidence="6" id="KW-0964">Secreted</keyword>
<evidence type="ECO:0000256" key="13">
    <source>
        <dbReference type="ARBA" id="ARBA00022825"/>
    </source>
</evidence>
<evidence type="ECO:0000256" key="15">
    <source>
        <dbReference type="ARBA" id="ARBA00023157"/>
    </source>
</evidence>
<dbReference type="SUPFAM" id="SSF57440">
    <property type="entry name" value="Kringle-like"/>
    <property type="match status" value="1"/>
</dbReference>
<dbReference type="InterPro" id="IPR000001">
    <property type="entry name" value="Kringle"/>
</dbReference>
<dbReference type="OMA" id="SNGQCAV"/>
<dbReference type="PROSITE" id="PS01186">
    <property type="entry name" value="EGF_2"/>
    <property type="match status" value="1"/>
</dbReference>
<dbReference type="FunFam" id="2.40.20.10:FF:000001">
    <property type="entry name" value="Urokinase-type plasminogen activator"/>
    <property type="match status" value="1"/>
</dbReference>
<dbReference type="FunFam" id="2.10.25.10:FF:000173">
    <property type="entry name" value="Neurogenic locus notch protein 2"/>
    <property type="match status" value="1"/>
</dbReference>
<reference evidence="25 26" key="1">
    <citation type="journal article" date="2018" name="Nat. Ecol. Evol.">
        <title>Shark genomes provide insights into elasmobranch evolution and the origin of vertebrates.</title>
        <authorList>
            <person name="Hara Y"/>
            <person name="Yamaguchi K"/>
            <person name="Onimaru K"/>
            <person name="Kadota M"/>
            <person name="Koyanagi M"/>
            <person name="Keeley SD"/>
            <person name="Tatsumi K"/>
            <person name="Tanaka K"/>
            <person name="Motone F"/>
            <person name="Kageyama Y"/>
            <person name="Nozu R"/>
            <person name="Adachi N"/>
            <person name="Nishimura O"/>
            <person name="Nakagawa R"/>
            <person name="Tanegashima C"/>
            <person name="Kiyatake I"/>
            <person name="Matsumoto R"/>
            <person name="Murakumo K"/>
            <person name="Nishida K"/>
            <person name="Terakita A"/>
            <person name="Kuratani S"/>
            <person name="Sato K"/>
            <person name="Hyodo S Kuraku.S."/>
        </authorList>
    </citation>
    <scope>NUCLEOTIDE SEQUENCE [LARGE SCALE GENOMIC DNA]</scope>
</reference>
<evidence type="ECO:0000256" key="3">
    <source>
        <dbReference type="ARBA" id="ARBA00004613"/>
    </source>
</evidence>
<dbReference type="EMBL" id="BFAA01011618">
    <property type="protein sequence ID" value="GCB77656.1"/>
    <property type="molecule type" value="Genomic_DNA"/>
</dbReference>
<dbReference type="Proteomes" id="UP000288216">
    <property type="component" value="Unassembled WGS sequence"/>
</dbReference>
<keyword evidence="13 20" id="KW-0720">Serine protease</keyword>
<feature type="disulfide bond" evidence="18">
    <location>
        <begin position="85"/>
        <end position="102"/>
    </location>
</feature>
<dbReference type="FunFam" id="2.40.10.10:FF:000003">
    <property type="entry name" value="Transmembrane serine protease 3"/>
    <property type="match status" value="1"/>
</dbReference>
<name>A0A401PX09_SCYTO</name>
<dbReference type="InterPro" id="IPR043504">
    <property type="entry name" value="Peptidase_S1_PA_chymotrypsin"/>
</dbReference>
<keyword evidence="26" id="KW-1185">Reference proteome</keyword>
<dbReference type="STRING" id="75743.A0A401PX09"/>
<dbReference type="PROSITE" id="PS00135">
    <property type="entry name" value="TRYPSIN_SER"/>
    <property type="match status" value="1"/>
</dbReference>
<organism evidence="25 26">
    <name type="scientific">Scyliorhinus torazame</name>
    <name type="common">Cloudy catshark</name>
    <name type="synonym">Catulus torazame</name>
    <dbReference type="NCBI Taxonomy" id="75743"/>
    <lineage>
        <taxon>Eukaryota</taxon>
        <taxon>Metazoa</taxon>
        <taxon>Chordata</taxon>
        <taxon>Craniata</taxon>
        <taxon>Vertebrata</taxon>
        <taxon>Chondrichthyes</taxon>
        <taxon>Elasmobranchii</taxon>
        <taxon>Galeomorphii</taxon>
        <taxon>Galeoidea</taxon>
        <taxon>Carcharhiniformes</taxon>
        <taxon>Scyliorhinidae</taxon>
        <taxon>Scyliorhinus</taxon>
    </lineage>
</organism>
<dbReference type="InterPro" id="IPR018056">
    <property type="entry name" value="Kringle_CS"/>
</dbReference>
<evidence type="ECO:0000256" key="2">
    <source>
        <dbReference type="ARBA" id="ARBA00004018"/>
    </source>
</evidence>
<evidence type="ECO:0000259" key="24">
    <source>
        <dbReference type="PROSITE" id="PS50240"/>
    </source>
</evidence>
<dbReference type="GO" id="GO:0031639">
    <property type="term" value="P:plasminogen activation"/>
    <property type="evidence" value="ECO:0007669"/>
    <property type="project" value="TreeGrafter"/>
</dbReference>
<dbReference type="PANTHER" id="PTHR24264">
    <property type="entry name" value="TRYPSIN-RELATED"/>
    <property type="match status" value="1"/>
</dbReference>
<keyword evidence="8 19" id="KW-0420">Kringle</keyword>
<dbReference type="GO" id="GO:0033628">
    <property type="term" value="P:regulation of cell adhesion mediated by integrin"/>
    <property type="evidence" value="ECO:0007669"/>
    <property type="project" value="TreeGrafter"/>
</dbReference>
<feature type="domain" description="EGF-like" evidence="22">
    <location>
        <begin position="76"/>
        <end position="114"/>
    </location>
</feature>
<dbReference type="OrthoDB" id="9406323at2759"/>
<evidence type="ECO:0000256" key="9">
    <source>
        <dbReference type="ARBA" id="ARBA00022670"/>
    </source>
</evidence>
<evidence type="ECO:0000256" key="21">
    <source>
        <dbReference type="SAM" id="SignalP"/>
    </source>
</evidence>
<evidence type="ECO:0000256" key="12">
    <source>
        <dbReference type="ARBA" id="ARBA00022801"/>
    </source>
</evidence>
<dbReference type="PROSITE" id="PS50240">
    <property type="entry name" value="TRYPSIN_DOM"/>
    <property type="match status" value="1"/>
</dbReference>
<evidence type="ECO:0000313" key="26">
    <source>
        <dbReference type="Proteomes" id="UP000288216"/>
    </source>
</evidence>
<comment type="catalytic activity">
    <reaction evidence="1">
        <text>Specific cleavage of Arg-|-Val bond in plasminogen to form plasmin.</text>
        <dbReference type="EC" id="3.4.21.73"/>
    </reaction>
</comment>
<evidence type="ECO:0000313" key="25">
    <source>
        <dbReference type="EMBL" id="GCB77656.1"/>
    </source>
</evidence>
<dbReference type="CDD" id="cd00108">
    <property type="entry name" value="KR"/>
    <property type="match status" value="1"/>
</dbReference>
<dbReference type="Pfam" id="PF00008">
    <property type="entry name" value="EGF"/>
    <property type="match status" value="1"/>
</dbReference>
<dbReference type="InterPro" id="IPR018114">
    <property type="entry name" value="TRYPSIN_HIS"/>
</dbReference>
<dbReference type="InterPro" id="IPR000742">
    <property type="entry name" value="EGF"/>
</dbReference>
<comment type="subcellular location">
    <subcellularLocation>
        <location evidence="3">Secreted</location>
    </subcellularLocation>
</comment>
<evidence type="ECO:0000256" key="4">
    <source>
        <dbReference type="ARBA" id="ARBA00013183"/>
    </source>
</evidence>
<evidence type="ECO:0000259" key="22">
    <source>
        <dbReference type="PROSITE" id="PS50026"/>
    </source>
</evidence>
<feature type="domain" description="Kringle" evidence="23">
    <location>
        <begin position="124"/>
        <end position="199"/>
    </location>
</feature>
<comment type="function">
    <text evidence="2">Specifically cleaves the zymogen plasminogen to form the active enzyme plasmin.</text>
</comment>
<dbReference type="AlphaFoldDB" id="A0A401PX09"/>
<dbReference type="Gene3D" id="2.40.20.10">
    <property type="entry name" value="Plasminogen Kringle 4"/>
    <property type="match status" value="1"/>
</dbReference>
<dbReference type="InterPro" id="IPR013806">
    <property type="entry name" value="Kringle-like"/>
</dbReference>
<dbReference type="PROSITE" id="PS50026">
    <property type="entry name" value="EGF_3"/>
    <property type="match status" value="1"/>
</dbReference>
<comment type="caution">
    <text evidence="18">Lacks conserved residue(s) required for the propagation of feature annotation.</text>
</comment>
<accession>A0A401PX09</accession>
<evidence type="ECO:0000256" key="1">
    <source>
        <dbReference type="ARBA" id="ARBA00000942"/>
    </source>
</evidence>
<evidence type="ECO:0000259" key="23">
    <source>
        <dbReference type="PROSITE" id="PS50070"/>
    </source>
</evidence>
<dbReference type="PANTHER" id="PTHR24264:SF38">
    <property type="entry name" value="UROKINASE-TYPE PLASMINOGEN ACTIVATOR"/>
    <property type="match status" value="1"/>
</dbReference>
<evidence type="ECO:0000256" key="6">
    <source>
        <dbReference type="ARBA" id="ARBA00022525"/>
    </source>
</evidence>
<dbReference type="EC" id="3.4.21.73" evidence="4"/>
<keyword evidence="16" id="KW-0325">Glycoprotein</keyword>
<dbReference type="Pfam" id="PF00089">
    <property type="entry name" value="Trypsin"/>
    <property type="match status" value="1"/>
</dbReference>
<evidence type="ECO:0000256" key="19">
    <source>
        <dbReference type="PROSITE-ProRule" id="PRU00121"/>
    </source>
</evidence>
<evidence type="ECO:0000256" key="10">
    <source>
        <dbReference type="ARBA" id="ARBA00022729"/>
    </source>
</evidence>
<keyword evidence="10 21" id="KW-0732">Signal</keyword>
<dbReference type="CDD" id="cd00190">
    <property type="entry name" value="Tryp_SPc"/>
    <property type="match status" value="1"/>
</dbReference>
<sequence>MKILLLILLTSFSICIEMTPLSNLLQRRKRHISSKTRICIESPFEIYRRGDTWLRIHRGNVQKCKCRWSAVCYNVRTKECSANNCLNGGRCARPLFSKDYICRCPEGYLGKHCEIDNKSNCIESGKEYSGTRDYTESGAECLKWHSSVVLGRKYNARRSGASELGLGNHNYCRNPDGDKKPWCYVQGSIYWEYCDIPTCQTVVTSKCGQREYKINKIAGGNQATIAFHPWQAALYIIDRRSNDPHFLCGGSLIHPCWVLTAAHCIGTRISHEEYHVLLGIQSTNERTTDDQAFVVEKIISHPQFNDDSFDNDIALLKLKSQSGMCAKESKFVQPICLPPKHLTFPENTQCEVSGYGKEAQFAPFFSKFLKEARVNLISQQKCGSPDYYGNKLTDNMLCAAHPDWEEDSCKGDSGGPLVCENNGQMHLYGITSWGEGCAKKNKPGVYTRVKNYIQWIEENMNV</sequence>
<dbReference type="Gene3D" id="2.40.10.10">
    <property type="entry name" value="Trypsin-like serine proteases"/>
    <property type="match status" value="2"/>
</dbReference>
<evidence type="ECO:0000256" key="18">
    <source>
        <dbReference type="PROSITE-ProRule" id="PRU00076"/>
    </source>
</evidence>
<gene>
    <name evidence="25" type="ORF">scyTo_0017635</name>
</gene>
<dbReference type="InterPro" id="IPR050127">
    <property type="entry name" value="Serine_Proteases_S1"/>
</dbReference>
<dbReference type="InterPro" id="IPR009003">
    <property type="entry name" value="Peptidase_S1_PA"/>
</dbReference>
<dbReference type="GO" id="GO:0004252">
    <property type="term" value="F:serine-type endopeptidase activity"/>
    <property type="evidence" value="ECO:0007669"/>
    <property type="project" value="UniProtKB-EC"/>
</dbReference>
<feature type="domain" description="Peptidase S1" evidence="24">
    <location>
        <begin position="217"/>
        <end position="461"/>
    </location>
</feature>
<dbReference type="InterPro" id="IPR001254">
    <property type="entry name" value="Trypsin_dom"/>
</dbReference>
<protein>
    <recommendedName>
        <fullName evidence="5">Urokinase-type plasminogen activator</fullName>
        <ecNumber evidence="4">3.4.21.73</ecNumber>
    </recommendedName>
</protein>
<dbReference type="InterPro" id="IPR038178">
    <property type="entry name" value="Kringle_sf"/>
</dbReference>
<dbReference type="GO" id="GO:0033993">
    <property type="term" value="P:response to lipid"/>
    <property type="evidence" value="ECO:0007669"/>
    <property type="project" value="UniProtKB-ARBA"/>
</dbReference>